<keyword evidence="2" id="KW-1185">Reference proteome</keyword>
<organism evidence="3">
    <name type="scientific">Echinostoma caproni</name>
    <dbReference type="NCBI Taxonomy" id="27848"/>
    <lineage>
        <taxon>Eukaryota</taxon>
        <taxon>Metazoa</taxon>
        <taxon>Spiralia</taxon>
        <taxon>Lophotrochozoa</taxon>
        <taxon>Platyhelminthes</taxon>
        <taxon>Trematoda</taxon>
        <taxon>Digenea</taxon>
        <taxon>Plagiorchiida</taxon>
        <taxon>Echinostomata</taxon>
        <taxon>Echinostomatoidea</taxon>
        <taxon>Echinostomatidae</taxon>
        <taxon>Echinostoma</taxon>
    </lineage>
</organism>
<gene>
    <name evidence="1" type="ORF">ECPE_LOCUS14407</name>
</gene>
<dbReference type="EMBL" id="UZAN01057506">
    <property type="protein sequence ID" value="VDP91679.1"/>
    <property type="molecule type" value="Genomic_DNA"/>
</dbReference>
<dbReference type="OrthoDB" id="445826at2759"/>
<evidence type="ECO:0000313" key="2">
    <source>
        <dbReference type="Proteomes" id="UP000272942"/>
    </source>
</evidence>
<proteinExistence type="predicted"/>
<protein>
    <submittedName>
        <fullName evidence="3">Reverse transcriptase domain-containing protein</fullName>
    </submittedName>
</protein>
<name>A0A183B5C2_9TREM</name>
<evidence type="ECO:0000313" key="1">
    <source>
        <dbReference type="EMBL" id="VDP91679.1"/>
    </source>
</evidence>
<dbReference type="WBParaSite" id="ECPE_0001444701-mRNA-1">
    <property type="protein sequence ID" value="ECPE_0001444701-mRNA-1"/>
    <property type="gene ID" value="ECPE_0001444701"/>
</dbReference>
<reference evidence="1 2" key="2">
    <citation type="submission" date="2018-11" db="EMBL/GenBank/DDBJ databases">
        <authorList>
            <consortium name="Pathogen Informatics"/>
        </authorList>
    </citation>
    <scope>NUCLEOTIDE SEQUENCE [LARGE SCALE GENOMIC DNA]</scope>
    <source>
        <strain evidence="1 2">Egypt</strain>
    </source>
</reference>
<dbReference type="AlphaFoldDB" id="A0A183B5C2"/>
<reference evidence="3" key="1">
    <citation type="submission" date="2016-06" db="UniProtKB">
        <authorList>
            <consortium name="WormBaseParasite"/>
        </authorList>
    </citation>
    <scope>IDENTIFICATION</scope>
</reference>
<dbReference type="Proteomes" id="UP000272942">
    <property type="component" value="Unassembled WGS sequence"/>
</dbReference>
<evidence type="ECO:0000313" key="3">
    <source>
        <dbReference type="WBParaSite" id="ECPE_0001444701-mRNA-1"/>
    </source>
</evidence>
<sequence length="75" mass="8380">MRVANYTTKPEVIPYFVPQGLELGPSIFMIFINDVAKDLKSPCYMFAADVKLAGKGLERDLKVLEANETADNTRN</sequence>
<accession>A0A183B5C2</accession>